<evidence type="ECO:0000313" key="2">
    <source>
        <dbReference type="EMBL" id="AGK60632.1"/>
    </source>
</evidence>
<keyword evidence="3" id="KW-1185">Reference proteome</keyword>
<dbReference type="InterPro" id="IPR011604">
    <property type="entry name" value="PDDEXK-like_dom_sf"/>
</dbReference>
<keyword evidence="2" id="KW-0269">Exonuclease</keyword>
<dbReference type="RefSeq" id="WP_015590231.1">
    <property type="nucleotide sequence ID" value="NC_021169.1"/>
</dbReference>
<keyword evidence="2" id="KW-0378">Hydrolase</keyword>
<protein>
    <submittedName>
        <fullName evidence="2">RecB family exonuclease</fullName>
    </submittedName>
</protein>
<dbReference type="GeneID" id="15392255"/>
<dbReference type="EMBL" id="CP005290">
    <property type="protein sequence ID" value="AGK60632.1"/>
    <property type="molecule type" value="Genomic_DNA"/>
</dbReference>
<dbReference type="GO" id="GO:0004527">
    <property type="term" value="F:exonuclease activity"/>
    <property type="evidence" value="ECO:0007669"/>
    <property type="project" value="UniProtKB-KW"/>
</dbReference>
<evidence type="ECO:0000313" key="3">
    <source>
        <dbReference type="Proteomes" id="UP000013307"/>
    </source>
</evidence>
<proteinExistence type="predicted"/>
<dbReference type="InterPro" id="IPR022765">
    <property type="entry name" value="Dna2/Cas4_DUF83"/>
</dbReference>
<dbReference type="eggNOG" id="arCOG00790">
    <property type="taxonomic scope" value="Archaea"/>
</dbReference>
<dbReference type="OrthoDB" id="10444at2157"/>
<sequence>MKFYASWIFKCPRWIYFRVKFPEKEVINSKIKEIGNLGEKIAKDYLKKDYWIFPTRKRFIELDDFKIVGKADFKVLSKDEKRFEVVEVKKVREIVTPRVEWIAQLNLYLKMEGIERGLLLQVGDNIIEERVVHFNDGLYERSIGFYSEVHEYISRGIVPPKTGNCMGCSYERLCISTDNSD</sequence>
<dbReference type="AlphaFoldDB" id="N0BEF0"/>
<gene>
    <name evidence="2" type="ORF">Asulf_00612</name>
</gene>
<dbReference type="Gene3D" id="3.90.320.10">
    <property type="match status" value="1"/>
</dbReference>
<dbReference type="Proteomes" id="UP000013307">
    <property type="component" value="Chromosome"/>
</dbReference>
<feature type="domain" description="DUF83" evidence="1">
    <location>
        <begin position="11"/>
        <end position="175"/>
    </location>
</feature>
<reference evidence="2 3" key="1">
    <citation type="journal article" date="2013" name="Genome Announc.">
        <title>Complete Genome Sequence of the Thermophilic and Facultatively Chemolithoautotrophic Sulfate Reducer Archaeoglobus sulfaticallidus Strain PM70-1T.</title>
        <authorList>
            <person name="Stokke R."/>
            <person name="Hocking W.P."/>
            <person name="Steinsbu B.O."/>
            <person name="Steen I.H."/>
        </authorList>
    </citation>
    <scope>NUCLEOTIDE SEQUENCE [LARGE SCALE GENOMIC DNA]</scope>
    <source>
        <strain evidence="2">PM70-1</strain>
    </source>
</reference>
<dbReference type="Pfam" id="PF01930">
    <property type="entry name" value="Cas_Cas4"/>
    <property type="match status" value="1"/>
</dbReference>
<name>N0BEF0_9EURY</name>
<organism evidence="2 3">
    <name type="scientific">Archaeoglobus sulfaticallidus PM70-1</name>
    <dbReference type="NCBI Taxonomy" id="387631"/>
    <lineage>
        <taxon>Archaea</taxon>
        <taxon>Methanobacteriati</taxon>
        <taxon>Methanobacteriota</taxon>
        <taxon>Archaeoglobi</taxon>
        <taxon>Archaeoglobales</taxon>
        <taxon>Archaeoglobaceae</taxon>
        <taxon>Archaeoglobus</taxon>
    </lineage>
</organism>
<dbReference type="KEGG" id="ast:Asulf_00612"/>
<dbReference type="STRING" id="387631.Asulf_00612"/>
<dbReference type="HOGENOM" id="CLU_1485832_0_0_2"/>
<accession>N0BEF0</accession>
<evidence type="ECO:0000259" key="1">
    <source>
        <dbReference type="Pfam" id="PF01930"/>
    </source>
</evidence>
<keyword evidence="2" id="KW-0540">Nuclease</keyword>